<name>A0A109UWV7_9SACH</name>
<proteinExistence type="predicted"/>
<dbReference type="InterPro" id="IPR037365">
    <property type="entry name" value="Slowmo/Ups"/>
</dbReference>
<dbReference type="STRING" id="45286.A0A109UWV7"/>
<dbReference type="GeneID" id="28722486"/>
<protein>
    <submittedName>
        <fullName evidence="2">HBR132Cp</fullName>
    </submittedName>
</protein>
<reference evidence="2 3" key="1">
    <citation type="submission" date="2016-01" db="EMBL/GenBank/DDBJ databases">
        <title>Genome sequence of the yeast Holleya sinecauda.</title>
        <authorList>
            <person name="Dietrich F.S."/>
        </authorList>
    </citation>
    <scope>NUCLEOTIDE SEQUENCE [LARGE SCALE GENOMIC DNA]</scope>
    <source>
        <strain evidence="2 3">ATCC 58844</strain>
    </source>
</reference>
<dbReference type="RefSeq" id="XP_017986029.1">
    <property type="nucleotide sequence ID" value="XM_018130540.1"/>
</dbReference>
<evidence type="ECO:0000313" key="2">
    <source>
        <dbReference type="EMBL" id="AMD19033.1"/>
    </source>
</evidence>
<dbReference type="PROSITE" id="PS50904">
    <property type="entry name" value="PRELI_MSF1"/>
    <property type="match status" value="1"/>
</dbReference>
<dbReference type="AlphaFoldDB" id="A0A109UWV7"/>
<keyword evidence="3" id="KW-1185">Reference proteome</keyword>
<dbReference type="Pfam" id="PF04707">
    <property type="entry name" value="PRELI"/>
    <property type="match status" value="1"/>
</dbReference>
<dbReference type="PANTHER" id="PTHR11158">
    <property type="entry name" value="MSF1/PX19 RELATED"/>
    <property type="match status" value="1"/>
</dbReference>
<evidence type="ECO:0000313" key="3">
    <source>
        <dbReference type="Proteomes" id="UP000243052"/>
    </source>
</evidence>
<gene>
    <name evidence="2" type="ORF">AW171_hschr2842</name>
</gene>
<dbReference type="OrthoDB" id="407630at2759"/>
<accession>A0A109UWV7</accession>
<dbReference type="GO" id="GO:0005758">
    <property type="term" value="C:mitochondrial intermembrane space"/>
    <property type="evidence" value="ECO:0007669"/>
    <property type="project" value="InterPro"/>
</dbReference>
<sequence>MKLFENEYVFDYEWEKVTAANWKKYPNEVSTHVIATDVLRREVDATGRKLVSERLFTIQQCVPKWIMMLVGSRNVSYVREVSTVDLDSKTLTLRSCNLTYSHLLKVYETVTYRPHPEDPNRKTQFQQVAQITAYAPFSRLCNQLEDWSVQRYRENAEKGKRGFEAVLDVFSRHWDQRERSMDNIGNAIIENVSDTVEDILGSDTKPSILTRYNTVIEAAFKHS</sequence>
<evidence type="ECO:0000259" key="1">
    <source>
        <dbReference type="PROSITE" id="PS50904"/>
    </source>
</evidence>
<dbReference type="InterPro" id="IPR006797">
    <property type="entry name" value="PRELI/MSF1_dom"/>
</dbReference>
<feature type="domain" description="PRELI/MSF1" evidence="1">
    <location>
        <begin position="1"/>
        <end position="175"/>
    </location>
</feature>
<organism evidence="2 3">
    <name type="scientific">Eremothecium sinecaudum</name>
    <dbReference type="NCBI Taxonomy" id="45286"/>
    <lineage>
        <taxon>Eukaryota</taxon>
        <taxon>Fungi</taxon>
        <taxon>Dikarya</taxon>
        <taxon>Ascomycota</taxon>
        <taxon>Saccharomycotina</taxon>
        <taxon>Saccharomycetes</taxon>
        <taxon>Saccharomycetales</taxon>
        <taxon>Saccharomycetaceae</taxon>
        <taxon>Eremothecium</taxon>
    </lineage>
</organism>
<dbReference type="Proteomes" id="UP000243052">
    <property type="component" value="Chromosome ii"/>
</dbReference>
<dbReference type="EMBL" id="CP014242">
    <property type="protein sequence ID" value="AMD19033.1"/>
    <property type="molecule type" value="Genomic_DNA"/>
</dbReference>